<evidence type="ECO:0000256" key="3">
    <source>
        <dbReference type="ARBA" id="ARBA00023180"/>
    </source>
</evidence>
<accession>A0ABC8T1S3</accession>
<dbReference type="Pfam" id="PF08276">
    <property type="entry name" value="PAN_2"/>
    <property type="match status" value="1"/>
</dbReference>
<protein>
    <submittedName>
        <fullName evidence="9">Uncharacterized protein</fullName>
    </submittedName>
</protein>
<dbReference type="Proteomes" id="UP001642360">
    <property type="component" value="Unassembled WGS sequence"/>
</dbReference>
<dbReference type="InterPro" id="IPR000858">
    <property type="entry name" value="S_locus_glycoprot_dom"/>
</dbReference>
<gene>
    <name evidence="9" type="ORF">ILEXP_LOCUS30191</name>
</gene>
<dbReference type="SMART" id="SM00473">
    <property type="entry name" value="PAN_AP"/>
    <property type="match status" value="1"/>
</dbReference>
<dbReference type="FunFam" id="2.90.10.10:FF:000005">
    <property type="entry name" value="G-type lectin S-receptor-like serine/threonine-protein kinase"/>
    <property type="match status" value="1"/>
</dbReference>
<dbReference type="Gene3D" id="2.90.10.10">
    <property type="entry name" value="Bulb-type lectin domain"/>
    <property type="match status" value="1"/>
</dbReference>
<dbReference type="AlphaFoldDB" id="A0ABC8T1S3"/>
<feature type="transmembrane region" description="Helical" evidence="5">
    <location>
        <begin position="439"/>
        <end position="462"/>
    </location>
</feature>
<dbReference type="InterPro" id="IPR036426">
    <property type="entry name" value="Bulb-type_lectin_dom_sf"/>
</dbReference>
<dbReference type="Pfam" id="PF01453">
    <property type="entry name" value="B_lectin"/>
    <property type="match status" value="1"/>
</dbReference>
<dbReference type="PANTHER" id="PTHR32444">
    <property type="entry name" value="BULB-TYPE LECTIN DOMAIN-CONTAINING PROTEIN"/>
    <property type="match status" value="1"/>
</dbReference>
<evidence type="ECO:0000259" key="7">
    <source>
        <dbReference type="PROSITE" id="PS50927"/>
    </source>
</evidence>
<keyword evidence="1 6" id="KW-0732">Signal</keyword>
<keyword evidence="3" id="KW-0325">Glycoprotein</keyword>
<dbReference type="EMBL" id="CAUOFW020003669">
    <property type="protein sequence ID" value="CAK9161394.1"/>
    <property type="molecule type" value="Genomic_DNA"/>
</dbReference>
<dbReference type="PANTHER" id="PTHR32444:SF246">
    <property type="entry name" value="S-LOCUS-SPECIFIC GLYCOPROTEIN S13-LIKE"/>
    <property type="match status" value="1"/>
</dbReference>
<evidence type="ECO:0000256" key="1">
    <source>
        <dbReference type="ARBA" id="ARBA00022729"/>
    </source>
</evidence>
<dbReference type="CDD" id="cd00028">
    <property type="entry name" value="B_lectin"/>
    <property type="match status" value="1"/>
</dbReference>
<evidence type="ECO:0000313" key="9">
    <source>
        <dbReference type="EMBL" id="CAK9161394.1"/>
    </source>
</evidence>
<evidence type="ECO:0000256" key="4">
    <source>
        <dbReference type="SAM" id="MobiDB-lite"/>
    </source>
</evidence>
<name>A0ABC8T1S3_9AQUA</name>
<feature type="signal peptide" evidence="6">
    <location>
        <begin position="1"/>
        <end position="23"/>
    </location>
</feature>
<dbReference type="SMART" id="SM00108">
    <property type="entry name" value="B_lectin"/>
    <property type="match status" value="1"/>
</dbReference>
<dbReference type="CDD" id="cd01098">
    <property type="entry name" value="PAN_AP_plant"/>
    <property type="match status" value="1"/>
</dbReference>
<dbReference type="PROSITE" id="PS50948">
    <property type="entry name" value="PAN"/>
    <property type="match status" value="1"/>
</dbReference>
<evidence type="ECO:0000313" key="10">
    <source>
        <dbReference type="Proteomes" id="UP001642360"/>
    </source>
</evidence>
<dbReference type="SUPFAM" id="SSF51110">
    <property type="entry name" value="alpha-D-mannose-specific plant lectins"/>
    <property type="match status" value="1"/>
</dbReference>
<feature type="compositionally biased region" description="Polar residues" evidence="4">
    <location>
        <begin position="491"/>
        <end position="509"/>
    </location>
</feature>
<keyword evidence="5" id="KW-0472">Membrane</keyword>
<organism evidence="9 10">
    <name type="scientific">Ilex paraguariensis</name>
    <name type="common">yerba mate</name>
    <dbReference type="NCBI Taxonomy" id="185542"/>
    <lineage>
        <taxon>Eukaryota</taxon>
        <taxon>Viridiplantae</taxon>
        <taxon>Streptophyta</taxon>
        <taxon>Embryophyta</taxon>
        <taxon>Tracheophyta</taxon>
        <taxon>Spermatophyta</taxon>
        <taxon>Magnoliopsida</taxon>
        <taxon>eudicotyledons</taxon>
        <taxon>Gunneridae</taxon>
        <taxon>Pentapetalae</taxon>
        <taxon>asterids</taxon>
        <taxon>campanulids</taxon>
        <taxon>Aquifoliales</taxon>
        <taxon>Aquifoliaceae</taxon>
        <taxon>Ilex</taxon>
    </lineage>
</organism>
<dbReference type="Pfam" id="PF00954">
    <property type="entry name" value="S_locus_glycop"/>
    <property type="match status" value="1"/>
</dbReference>
<feature type="domain" description="Bulb-type lectin" evidence="7">
    <location>
        <begin position="24"/>
        <end position="149"/>
    </location>
</feature>
<evidence type="ECO:0000259" key="8">
    <source>
        <dbReference type="PROSITE" id="PS50948"/>
    </source>
</evidence>
<evidence type="ECO:0000256" key="2">
    <source>
        <dbReference type="ARBA" id="ARBA00023157"/>
    </source>
</evidence>
<keyword evidence="5" id="KW-0812">Transmembrane</keyword>
<dbReference type="InterPro" id="IPR001480">
    <property type="entry name" value="Bulb-type_lectin_dom"/>
</dbReference>
<dbReference type="PROSITE" id="PS50927">
    <property type="entry name" value="BULB_LECTIN"/>
    <property type="match status" value="1"/>
</dbReference>
<evidence type="ECO:0000256" key="5">
    <source>
        <dbReference type="SAM" id="Phobius"/>
    </source>
</evidence>
<comment type="caution">
    <text evidence="9">The sequence shown here is derived from an EMBL/GenBank/DDBJ whole genome shotgun (WGS) entry which is preliminary data.</text>
</comment>
<keyword evidence="10" id="KW-1185">Reference proteome</keyword>
<dbReference type="InterPro" id="IPR003609">
    <property type="entry name" value="Pan_app"/>
</dbReference>
<sequence length="509" mass="55797">MVWCILLVLTSILSYFHLPLCTGEDSITSGKKITSNETITSAGGNFALGFFSPGNSTFTYLGIWYNTIPNQTVIWVANRESPLRKNSSAILTLGEDGNLVLLDGKREVVWSSSVALSDSGVKSTIGVLLDTGNLELRHGGGESTVLWESFEHPTDTLMPGMKLRLNRTTGQGSLVTSWADDDDPSPGIFSAGIDSEGRAQMFIWKQHHPYWRSNVYAGSSSSTVFAKSLGFSLYLTYSLEGDEIYITYGGSESLKKIRLVLTPSGQVELLLWQQSSSTWLVLWQVPETKCEFYAHCGPFGSCEQNGSHSLCKCLTGFEPNVPKEWVTGNWSGGCVRKKALKCDKGDGFLKLERMKLPDGSISLANMSVSECEFQCRSNCSCTAYAYANVSGEPTVNCLNWFGDLMDLTHNYITGQDLYVHLHVSEIGGRKNNSSNKARILIAVAAALSIGLLLIIVFGYVLWFKRLRRQERTFGNIVGVSTRSVTTTTSSQAAGSCSNNDMTISTPRPR</sequence>
<proteinExistence type="predicted"/>
<feature type="region of interest" description="Disordered" evidence="4">
    <location>
        <begin position="488"/>
        <end position="509"/>
    </location>
</feature>
<reference evidence="9 10" key="1">
    <citation type="submission" date="2024-02" db="EMBL/GenBank/DDBJ databases">
        <authorList>
            <person name="Vignale AGUSTIN F."/>
            <person name="Sosa J E."/>
            <person name="Modenutti C."/>
        </authorList>
    </citation>
    <scope>NUCLEOTIDE SEQUENCE [LARGE SCALE GENOMIC DNA]</scope>
</reference>
<keyword evidence="5" id="KW-1133">Transmembrane helix</keyword>
<feature type="chain" id="PRO_5044811399" evidence="6">
    <location>
        <begin position="24"/>
        <end position="509"/>
    </location>
</feature>
<keyword evidence="2" id="KW-1015">Disulfide bond</keyword>
<feature type="domain" description="Apple" evidence="8">
    <location>
        <begin position="342"/>
        <end position="423"/>
    </location>
</feature>
<evidence type="ECO:0000256" key="6">
    <source>
        <dbReference type="SAM" id="SignalP"/>
    </source>
</evidence>